<evidence type="ECO:0000259" key="6">
    <source>
        <dbReference type="Pfam" id="PF01212"/>
    </source>
</evidence>
<dbReference type="GO" id="GO:0006567">
    <property type="term" value="P:L-threonine catabolic process"/>
    <property type="evidence" value="ECO:0007669"/>
    <property type="project" value="TreeGrafter"/>
</dbReference>
<dbReference type="Gene3D" id="3.40.640.10">
    <property type="entry name" value="Type I PLP-dependent aspartate aminotransferase-like (Major domain)"/>
    <property type="match status" value="1"/>
</dbReference>
<dbReference type="Proteomes" id="UP000199029">
    <property type="component" value="Unassembled WGS sequence"/>
</dbReference>
<dbReference type="InterPro" id="IPR015422">
    <property type="entry name" value="PyrdxlP-dep_Trfase_small"/>
</dbReference>
<dbReference type="RefSeq" id="WP_092668078.1">
    <property type="nucleotide sequence ID" value="NZ_FOXS01000001.1"/>
</dbReference>
<dbReference type="InterPro" id="IPR023603">
    <property type="entry name" value="Low_specificity_L-TA-like"/>
</dbReference>
<name>A0A1I5SP68_HYMAR</name>
<dbReference type="GO" id="GO:0006545">
    <property type="term" value="P:glycine biosynthetic process"/>
    <property type="evidence" value="ECO:0007669"/>
    <property type="project" value="TreeGrafter"/>
</dbReference>
<dbReference type="FunFam" id="3.40.640.10:FF:000030">
    <property type="entry name" value="Low-specificity L-threonine aldolase"/>
    <property type="match status" value="1"/>
</dbReference>
<dbReference type="AlphaFoldDB" id="A0A1I5SP68"/>
<comment type="similarity">
    <text evidence="2">Belongs to the threonine aldolase family.</text>
</comment>
<reference evidence="8" key="1">
    <citation type="submission" date="2016-10" db="EMBL/GenBank/DDBJ databases">
        <authorList>
            <person name="Varghese N."/>
            <person name="Submissions S."/>
        </authorList>
    </citation>
    <scope>NUCLEOTIDE SEQUENCE [LARGE SCALE GENOMIC DNA]</scope>
    <source>
        <strain evidence="8">OR362-8,ATCC BAA-1266,JCM 13504</strain>
    </source>
</reference>
<gene>
    <name evidence="7" type="ORF">SAMN04515668_0129</name>
</gene>
<accession>A0A1I5SP68</accession>
<dbReference type="NCBIfam" id="NF007825">
    <property type="entry name" value="PRK10534.1"/>
    <property type="match status" value="1"/>
</dbReference>
<dbReference type="InterPro" id="IPR001597">
    <property type="entry name" value="ArAA_b-elim_lyase/Thr_aldolase"/>
</dbReference>
<dbReference type="OrthoDB" id="9774495at2"/>
<feature type="domain" description="Aromatic amino acid beta-eliminating lyase/threonine aldolase" evidence="6">
    <location>
        <begin position="21"/>
        <end position="305"/>
    </location>
</feature>
<keyword evidence="4" id="KW-0456">Lyase</keyword>
<protein>
    <submittedName>
        <fullName evidence="7">L-threonine aldolase</fullName>
    </submittedName>
</protein>
<keyword evidence="3" id="KW-0663">Pyridoxal phosphate</keyword>
<dbReference type="PIRSF" id="PIRSF017617">
    <property type="entry name" value="Thr_aldolase"/>
    <property type="match status" value="1"/>
</dbReference>
<dbReference type="CDD" id="cd06502">
    <property type="entry name" value="TA_like"/>
    <property type="match status" value="1"/>
</dbReference>
<keyword evidence="8" id="KW-1185">Reference proteome</keyword>
<evidence type="ECO:0000256" key="1">
    <source>
        <dbReference type="ARBA" id="ARBA00001933"/>
    </source>
</evidence>
<evidence type="ECO:0000313" key="7">
    <source>
        <dbReference type="EMBL" id="SFP72317.1"/>
    </source>
</evidence>
<dbReference type="InterPro" id="IPR015424">
    <property type="entry name" value="PyrdxlP-dep_Trfase"/>
</dbReference>
<dbReference type="GO" id="GO:0005829">
    <property type="term" value="C:cytosol"/>
    <property type="evidence" value="ECO:0007669"/>
    <property type="project" value="TreeGrafter"/>
</dbReference>
<dbReference type="InterPro" id="IPR015421">
    <property type="entry name" value="PyrdxlP-dep_Trfase_major"/>
</dbReference>
<dbReference type="PANTHER" id="PTHR48097">
    <property type="entry name" value="L-THREONINE ALDOLASE-RELATED"/>
    <property type="match status" value="1"/>
</dbReference>
<evidence type="ECO:0000256" key="3">
    <source>
        <dbReference type="ARBA" id="ARBA00022898"/>
    </source>
</evidence>
<dbReference type="STRING" id="1227077.SAMN04515668_0129"/>
<evidence type="ECO:0000256" key="2">
    <source>
        <dbReference type="ARBA" id="ARBA00006966"/>
    </source>
</evidence>
<sequence length="359" mass="38943">MSYSTLSVDKSASASSLPVVDLRSDTVTRPSQAMLAAMMAAPVGDDVYDEDPTVRRLEEMAAARFGMEAGLYCPSGTMTNQIAIKAHTEPLSEVICEQTAHVYLWEVGGIAFHSGASVALLAGNRGRLTAEQVEGAIRPENLHYPTTRLVCLENTHNRGGGSCYSWDDMAAISDVAKRHGLARHLDGARIFNALVATGQRSQDYSQLFDTISVCLSKGLGAPVGSVLLGSADFIKKTKRIRKVMGGGMRQAGYIAAAGLYALENNVERLADDHRRATRLADVLRQQPYVTDVLNPETNLVIFRLHDSQPAAEFLETLEQQGIRASSFGPQWIRFVTHLDVDDAGIARVEEALQQVAQLA</sequence>
<comment type="cofactor">
    <cofactor evidence="1">
        <name>pyridoxal 5'-phosphate</name>
        <dbReference type="ChEBI" id="CHEBI:597326"/>
    </cofactor>
</comment>
<evidence type="ECO:0000256" key="4">
    <source>
        <dbReference type="ARBA" id="ARBA00023239"/>
    </source>
</evidence>
<dbReference type="SUPFAM" id="SSF53383">
    <property type="entry name" value="PLP-dependent transferases"/>
    <property type="match status" value="1"/>
</dbReference>
<dbReference type="GO" id="GO:0008732">
    <property type="term" value="F:L-allo-threonine aldolase activity"/>
    <property type="evidence" value="ECO:0007669"/>
    <property type="project" value="TreeGrafter"/>
</dbReference>
<dbReference type="Gene3D" id="3.90.1150.10">
    <property type="entry name" value="Aspartate Aminotransferase, domain 1"/>
    <property type="match status" value="1"/>
</dbReference>
<dbReference type="Pfam" id="PF01212">
    <property type="entry name" value="Beta_elim_lyase"/>
    <property type="match status" value="1"/>
</dbReference>
<proteinExistence type="inferred from homology"/>
<dbReference type="NCBIfam" id="NF041359">
    <property type="entry name" value="GntG_guanitoxin"/>
    <property type="match status" value="1"/>
</dbReference>
<evidence type="ECO:0000313" key="8">
    <source>
        <dbReference type="Proteomes" id="UP000199029"/>
    </source>
</evidence>
<organism evidence="7 8">
    <name type="scientific">Hymenobacter arizonensis</name>
    <name type="common">Siccationidurans arizonensis</name>
    <dbReference type="NCBI Taxonomy" id="1227077"/>
    <lineage>
        <taxon>Bacteria</taxon>
        <taxon>Pseudomonadati</taxon>
        <taxon>Bacteroidota</taxon>
        <taxon>Cytophagia</taxon>
        <taxon>Cytophagales</taxon>
        <taxon>Hymenobacteraceae</taxon>
        <taxon>Hymenobacter</taxon>
    </lineage>
</organism>
<dbReference type="EMBL" id="FOXS01000001">
    <property type="protein sequence ID" value="SFP72317.1"/>
    <property type="molecule type" value="Genomic_DNA"/>
</dbReference>
<evidence type="ECO:0000256" key="5">
    <source>
        <dbReference type="PIRSR" id="PIRSR017617-1"/>
    </source>
</evidence>
<dbReference type="PANTHER" id="PTHR48097:SF9">
    <property type="entry name" value="L-THREONINE ALDOLASE"/>
    <property type="match status" value="1"/>
</dbReference>
<feature type="modified residue" description="N6-(pyridoxal phosphate)lysine" evidence="5">
    <location>
        <position position="217"/>
    </location>
</feature>